<keyword evidence="1" id="KW-0472">Membrane</keyword>
<sequence>MLIGKIFKLSVISVMVTIFGLSHFAYSEEL</sequence>
<gene>
    <name evidence="2" type="ORF">MNBD_ALPHA03-1207</name>
</gene>
<reference evidence="2" key="1">
    <citation type="submission" date="2018-06" db="EMBL/GenBank/DDBJ databases">
        <authorList>
            <person name="Zhirakovskaya E."/>
        </authorList>
    </citation>
    <scope>NUCLEOTIDE SEQUENCE</scope>
</reference>
<proteinExistence type="predicted"/>
<feature type="transmembrane region" description="Helical" evidence="1">
    <location>
        <begin position="7"/>
        <end position="26"/>
    </location>
</feature>
<accession>A0A3B1AX81</accession>
<evidence type="ECO:0000256" key="1">
    <source>
        <dbReference type="SAM" id="Phobius"/>
    </source>
</evidence>
<protein>
    <submittedName>
        <fullName evidence="2">Uncharacterized protein</fullName>
    </submittedName>
</protein>
<organism evidence="2">
    <name type="scientific">hydrothermal vent metagenome</name>
    <dbReference type="NCBI Taxonomy" id="652676"/>
    <lineage>
        <taxon>unclassified sequences</taxon>
        <taxon>metagenomes</taxon>
        <taxon>ecological metagenomes</taxon>
    </lineage>
</organism>
<dbReference type="EMBL" id="UOFW01000067">
    <property type="protein sequence ID" value="VAX03878.1"/>
    <property type="molecule type" value="Genomic_DNA"/>
</dbReference>
<evidence type="ECO:0000313" key="2">
    <source>
        <dbReference type="EMBL" id="VAX03878.1"/>
    </source>
</evidence>
<dbReference type="AlphaFoldDB" id="A0A3B1AX81"/>
<keyword evidence="1" id="KW-1133">Transmembrane helix</keyword>
<feature type="non-terminal residue" evidence="2">
    <location>
        <position position="30"/>
    </location>
</feature>
<name>A0A3B1AX81_9ZZZZ</name>
<keyword evidence="1" id="KW-0812">Transmembrane</keyword>